<gene>
    <name evidence="2" type="ORF">KEC57_11665</name>
</gene>
<dbReference type="AlphaFoldDB" id="A0A9X1S4B2"/>
<name>A0A9X1S4B2_9MICO</name>
<sequence>MPELATTILGWVIPPLVVFAVAAIAVTVVVWGVRRARRSPKARAAAEQVRAKAGATLVRLDDEVDELDLEVGLSGALYGGGAPTSLRRARLTAQHVRDKAFEQYRAISAPGVAPVEIRRVAVRIDRDAADALGRIAAARVEHGAWVRANVSAASQVDAAHERLVRLRASMGDPASLVAELSSRFAEDEWRDASRAAHAALSEAGEAERLIAAASARAADPSLSALADLAAAERALRKAEADARILEETHRLILQAAQAVPDEIAAARGALRQASVTREHLEPVDADRLGEELRAIESALTQIETDAARRPTRAVDAIARLRGRLDLALGDARTAQQRLRGARTALPGTLAAARGAIAQAEASVAHSRAGADARSRLLSAQRELAQSRQAQDPVAALDSARRAIRDAEDAKALADFDGTSSDGR</sequence>
<evidence type="ECO:0000313" key="2">
    <source>
        <dbReference type="EMBL" id="MCC2032835.1"/>
    </source>
</evidence>
<keyword evidence="1" id="KW-1133">Transmembrane helix</keyword>
<keyword evidence="1" id="KW-0472">Membrane</keyword>
<dbReference type="RefSeq" id="WP_229384787.1">
    <property type="nucleotide sequence ID" value="NZ_JAGTTN010000003.1"/>
</dbReference>
<keyword evidence="3" id="KW-1185">Reference proteome</keyword>
<feature type="transmembrane region" description="Helical" evidence="1">
    <location>
        <begin position="12"/>
        <end position="33"/>
    </location>
</feature>
<organism evidence="2 3">
    <name type="scientific">Microbacterium allomyrinae</name>
    <dbReference type="NCBI Taxonomy" id="2830666"/>
    <lineage>
        <taxon>Bacteria</taxon>
        <taxon>Bacillati</taxon>
        <taxon>Actinomycetota</taxon>
        <taxon>Actinomycetes</taxon>
        <taxon>Micrococcales</taxon>
        <taxon>Microbacteriaceae</taxon>
        <taxon>Microbacterium</taxon>
    </lineage>
</organism>
<evidence type="ECO:0000313" key="3">
    <source>
        <dbReference type="Proteomes" id="UP001139354"/>
    </source>
</evidence>
<dbReference type="Proteomes" id="UP001139354">
    <property type="component" value="Unassembled WGS sequence"/>
</dbReference>
<reference evidence="2" key="1">
    <citation type="submission" date="2021-04" db="EMBL/GenBank/DDBJ databases">
        <title>Microbacterium tenobrionis sp. nov. and Microbacterium allomyrinae sp. nov., isolated from larvae of Tenobrio molitor and Allomyrina dichotoma, respectively.</title>
        <authorList>
            <person name="Lee S.D."/>
        </authorList>
    </citation>
    <scope>NUCLEOTIDE SEQUENCE</scope>
    <source>
        <strain evidence="2">BWT-G7</strain>
    </source>
</reference>
<accession>A0A9X1S4B2</accession>
<dbReference type="EMBL" id="JAGTTN010000003">
    <property type="protein sequence ID" value="MCC2032835.1"/>
    <property type="molecule type" value="Genomic_DNA"/>
</dbReference>
<keyword evidence="1" id="KW-0812">Transmembrane</keyword>
<evidence type="ECO:0000256" key="1">
    <source>
        <dbReference type="SAM" id="Phobius"/>
    </source>
</evidence>
<protein>
    <submittedName>
        <fullName evidence="2">Uncharacterized protein</fullName>
    </submittedName>
</protein>
<comment type="caution">
    <text evidence="2">The sequence shown here is derived from an EMBL/GenBank/DDBJ whole genome shotgun (WGS) entry which is preliminary data.</text>
</comment>
<proteinExistence type="predicted"/>